<feature type="transmembrane region" description="Helical" evidence="6">
    <location>
        <begin position="277"/>
        <end position="294"/>
    </location>
</feature>
<dbReference type="Proteomes" id="UP000644010">
    <property type="component" value="Unassembled WGS sequence"/>
</dbReference>
<evidence type="ECO:0000313" key="9">
    <source>
        <dbReference type="Proteomes" id="UP000644010"/>
    </source>
</evidence>
<protein>
    <submittedName>
        <fullName evidence="8">MFS transporter</fullName>
    </submittedName>
</protein>
<feature type="transmembrane region" description="Helical" evidence="6">
    <location>
        <begin position="252"/>
        <end position="270"/>
    </location>
</feature>
<feature type="transmembrane region" description="Helical" evidence="6">
    <location>
        <begin position="12"/>
        <end position="36"/>
    </location>
</feature>
<feature type="transmembrane region" description="Helical" evidence="6">
    <location>
        <begin position="300"/>
        <end position="324"/>
    </location>
</feature>
<feature type="transmembrane region" description="Helical" evidence="6">
    <location>
        <begin position="362"/>
        <end position="380"/>
    </location>
</feature>
<feature type="transmembrane region" description="Helical" evidence="6">
    <location>
        <begin position="144"/>
        <end position="164"/>
    </location>
</feature>
<keyword evidence="4 6" id="KW-1133">Transmembrane helix</keyword>
<comment type="subcellular location">
    <subcellularLocation>
        <location evidence="1">Cell inner membrane</location>
        <topology evidence="1">Multi-pass membrane protein</topology>
    </subcellularLocation>
</comment>
<accession>A0ABR7DZD8</accession>
<evidence type="ECO:0000256" key="2">
    <source>
        <dbReference type="ARBA" id="ARBA00022475"/>
    </source>
</evidence>
<reference evidence="8 9" key="1">
    <citation type="submission" date="2020-08" db="EMBL/GenBank/DDBJ databases">
        <title>Genome public.</title>
        <authorList>
            <person name="Liu C."/>
            <person name="Sun Q."/>
        </authorList>
    </citation>
    <scope>NUCLEOTIDE SEQUENCE [LARGE SCALE GENOMIC DNA]</scope>
    <source>
        <strain evidence="8 9">BX2</strain>
    </source>
</reference>
<keyword evidence="2" id="KW-1003">Cell membrane</keyword>
<dbReference type="EMBL" id="JACOOI010000007">
    <property type="protein sequence ID" value="MBC5642890.1"/>
    <property type="molecule type" value="Genomic_DNA"/>
</dbReference>
<evidence type="ECO:0000256" key="5">
    <source>
        <dbReference type="ARBA" id="ARBA00023136"/>
    </source>
</evidence>
<dbReference type="PANTHER" id="PTHR43702:SF3">
    <property type="entry name" value="PROTEIN TSGA"/>
    <property type="match status" value="1"/>
</dbReference>
<name>A0ABR7DZD8_9BACT</name>
<keyword evidence="3 6" id="KW-0812">Transmembrane</keyword>
<evidence type="ECO:0000256" key="4">
    <source>
        <dbReference type="ARBA" id="ARBA00022989"/>
    </source>
</evidence>
<evidence type="ECO:0000256" key="1">
    <source>
        <dbReference type="ARBA" id="ARBA00004429"/>
    </source>
</evidence>
<gene>
    <name evidence="8" type="ORF">H8S77_08320</name>
</gene>
<organism evidence="8 9">
    <name type="scientific">Parabacteroides segnis</name>
    <dbReference type="NCBI Taxonomy" id="2763058"/>
    <lineage>
        <taxon>Bacteria</taxon>
        <taxon>Pseudomonadati</taxon>
        <taxon>Bacteroidota</taxon>
        <taxon>Bacteroidia</taxon>
        <taxon>Bacteroidales</taxon>
        <taxon>Tannerellaceae</taxon>
        <taxon>Parabacteroides</taxon>
    </lineage>
</organism>
<dbReference type="InterPro" id="IPR020846">
    <property type="entry name" value="MFS_dom"/>
</dbReference>
<dbReference type="InterPro" id="IPR011701">
    <property type="entry name" value="MFS"/>
</dbReference>
<feature type="transmembrane region" description="Helical" evidence="6">
    <location>
        <begin position="211"/>
        <end position="232"/>
    </location>
</feature>
<dbReference type="PANTHER" id="PTHR43702">
    <property type="entry name" value="L-FUCOSE-PROTON SYMPORTER"/>
    <property type="match status" value="1"/>
</dbReference>
<feature type="transmembrane region" description="Helical" evidence="6">
    <location>
        <begin position="336"/>
        <end position="356"/>
    </location>
</feature>
<evidence type="ECO:0000313" key="8">
    <source>
        <dbReference type="EMBL" id="MBC5642890.1"/>
    </source>
</evidence>
<dbReference type="Pfam" id="PF07690">
    <property type="entry name" value="MFS_1"/>
    <property type="match status" value="1"/>
</dbReference>
<dbReference type="SUPFAM" id="SSF103473">
    <property type="entry name" value="MFS general substrate transporter"/>
    <property type="match status" value="1"/>
</dbReference>
<proteinExistence type="predicted"/>
<evidence type="ECO:0000259" key="7">
    <source>
        <dbReference type="PROSITE" id="PS50850"/>
    </source>
</evidence>
<dbReference type="PROSITE" id="PS50850">
    <property type="entry name" value="MFS"/>
    <property type="match status" value="1"/>
</dbReference>
<keyword evidence="5 6" id="KW-0472">Membrane</keyword>
<dbReference type="RefSeq" id="WP_186959033.1">
    <property type="nucleotide sequence ID" value="NZ_JACOOI010000007.1"/>
</dbReference>
<feature type="transmembrane region" description="Helical" evidence="6">
    <location>
        <begin position="77"/>
        <end position="96"/>
    </location>
</feature>
<dbReference type="InterPro" id="IPR036259">
    <property type="entry name" value="MFS_trans_sf"/>
</dbReference>
<feature type="transmembrane region" description="Helical" evidence="6">
    <location>
        <begin position="48"/>
        <end position="70"/>
    </location>
</feature>
<feature type="domain" description="Major facilitator superfamily (MFS) profile" evidence="7">
    <location>
        <begin position="8"/>
        <end position="384"/>
    </location>
</feature>
<dbReference type="InterPro" id="IPR050375">
    <property type="entry name" value="MFS_TsgA-like"/>
</dbReference>
<sequence>MKTQENKSKVYQLMPVLFAFFVMGFVDVVGISTSYVKNDFTLSDTLANLLPMMVFLWFAVCSLPTGLLMGRIGRKKTVLLSSLVTCVAMLIPLIYYSFPTVLLAFALLGIGNTILQVSLNPLLLDVVSKEKVTSMLTLGQFIKAISSTLGPVIAGVAAGVWGNWHLIFPIYAFITLLSWLWLVFTPIREVEGEVTKQKGRDVLALFKNSRLMIAFSVILLIVGFEISLMTAVPKYFLERCELPIEQGGLGCSLYFSARTLGTFLGAIILARYSSRRFLIGNMVAAVLVFLLFMATTSMTVLLVALFLIGLFCANVFPIIFSSAIQSDPSKANEISALMIMGVAGGAILPMVMGILADATNQWTSLFVPLLALIYIMLVSVKMKY</sequence>
<feature type="transmembrane region" description="Helical" evidence="6">
    <location>
        <begin position="170"/>
        <end position="190"/>
    </location>
</feature>
<feature type="transmembrane region" description="Helical" evidence="6">
    <location>
        <begin position="102"/>
        <end position="123"/>
    </location>
</feature>
<evidence type="ECO:0000256" key="3">
    <source>
        <dbReference type="ARBA" id="ARBA00022692"/>
    </source>
</evidence>
<evidence type="ECO:0000256" key="6">
    <source>
        <dbReference type="SAM" id="Phobius"/>
    </source>
</evidence>
<comment type="caution">
    <text evidence="8">The sequence shown here is derived from an EMBL/GenBank/DDBJ whole genome shotgun (WGS) entry which is preliminary data.</text>
</comment>
<dbReference type="Gene3D" id="1.20.1250.20">
    <property type="entry name" value="MFS general substrate transporter like domains"/>
    <property type="match status" value="2"/>
</dbReference>
<keyword evidence="9" id="KW-1185">Reference proteome</keyword>